<dbReference type="STRING" id="252305.OB2597_10776"/>
<keyword evidence="1" id="KW-0732">Signal</keyword>
<feature type="chain" id="PRO_5002660127" evidence="1">
    <location>
        <begin position="20"/>
        <end position="142"/>
    </location>
</feature>
<dbReference type="RefSeq" id="WP_009806374.1">
    <property type="nucleotide sequence ID" value="NZ_CH724131.1"/>
</dbReference>
<dbReference type="GO" id="GO:0009055">
    <property type="term" value="F:electron transfer activity"/>
    <property type="evidence" value="ECO:0007669"/>
    <property type="project" value="InterPro"/>
</dbReference>
<comment type="caution">
    <text evidence="2">The sequence shown here is derived from an EMBL/GenBank/DDBJ whole genome shotgun (WGS) entry which is preliminary data.</text>
</comment>
<sequence>MTARHFALILCLTASAALAHQGVQDPQVMARMSLMEEIKQATGILGGMARQPGSHSPEQAEAARNRLIALSGDIPDAFRDPADDPKSESRREIWDDWEDFTARASALEDAARQLDPASAEGVQRGLQEIGAACRGCHRPYRL</sequence>
<gene>
    <name evidence="2" type="ORF">OB2597_10776</name>
</gene>
<dbReference type="SUPFAM" id="SSF47175">
    <property type="entry name" value="Cytochromes"/>
    <property type="match status" value="1"/>
</dbReference>
<name>A3TVS5_PSEBH</name>
<dbReference type="PROSITE" id="PS51009">
    <property type="entry name" value="CYTCII"/>
    <property type="match status" value="1"/>
</dbReference>
<dbReference type="AlphaFoldDB" id="A3TVS5"/>
<dbReference type="eggNOG" id="COG3909">
    <property type="taxonomic scope" value="Bacteria"/>
</dbReference>
<dbReference type="GO" id="GO:0020037">
    <property type="term" value="F:heme binding"/>
    <property type="evidence" value="ECO:0007669"/>
    <property type="project" value="InterPro"/>
</dbReference>
<dbReference type="InterPro" id="IPR010980">
    <property type="entry name" value="Cyt_c/b562"/>
</dbReference>
<accession>A3TVS5</accession>
<dbReference type="InterPro" id="IPR002321">
    <property type="entry name" value="Cyt_c_II"/>
</dbReference>
<dbReference type="EMBL" id="AAMO01000003">
    <property type="protein sequence ID" value="EAQ03721.1"/>
    <property type="molecule type" value="Genomic_DNA"/>
</dbReference>
<keyword evidence="3" id="KW-1185">Reference proteome</keyword>
<dbReference type="OrthoDB" id="7596534at2"/>
<reference evidence="2 3" key="1">
    <citation type="journal article" date="2010" name="J. Bacteriol.">
        <title>Genome sequences of Oceanicola granulosus HTCC2516(T) and Oceanicola batsensis HTCC2597(TDelta).</title>
        <authorList>
            <person name="Thrash J.C."/>
            <person name="Cho J.C."/>
            <person name="Vergin K.L."/>
            <person name="Giovannoni S.J."/>
        </authorList>
    </citation>
    <scope>NUCLEOTIDE SEQUENCE [LARGE SCALE GENOMIC DNA]</scope>
    <source>
        <strain evidence="3">ATCC BAA-863 / DSM 15984 / KCTC 12145 / HTCC2597</strain>
    </source>
</reference>
<feature type="signal peptide" evidence="1">
    <location>
        <begin position="1"/>
        <end position="19"/>
    </location>
</feature>
<evidence type="ECO:0000313" key="3">
    <source>
        <dbReference type="Proteomes" id="UP000004318"/>
    </source>
</evidence>
<evidence type="ECO:0000313" key="2">
    <source>
        <dbReference type="EMBL" id="EAQ03721.1"/>
    </source>
</evidence>
<proteinExistence type="predicted"/>
<dbReference type="GO" id="GO:0005506">
    <property type="term" value="F:iron ion binding"/>
    <property type="evidence" value="ECO:0007669"/>
    <property type="project" value="InterPro"/>
</dbReference>
<dbReference type="HOGENOM" id="CLU_106713_1_0_5"/>
<dbReference type="Pfam" id="PF01322">
    <property type="entry name" value="Cytochrom_C_2"/>
    <property type="match status" value="1"/>
</dbReference>
<dbReference type="GO" id="GO:0022900">
    <property type="term" value="P:electron transport chain"/>
    <property type="evidence" value="ECO:0007669"/>
    <property type="project" value="InterPro"/>
</dbReference>
<evidence type="ECO:0000256" key="1">
    <source>
        <dbReference type="SAM" id="SignalP"/>
    </source>
</evidence>
<dbReference type="Gene3D" id="1.20.120.10">
    <property type="entry name" value="Cytochrome c/b562"/>
    <property type="match status" value="1"/>
</dbReference>
<dbReference type="Proteomes" id="UP000004318">
    <property type="component" value="Unassembled WGS sequence"/>
</dbReference>
<organism evidence="2 3">
    <name type="scientific">Pseudooceanicola batsensis (strain ATCC BAA-863 / DSM 15984 / KCTC 12145 / HTCC2597)</name>
    <name type="common">Oceanicola batsensis</name>
    <dbReference type="NCBI Taxonomy" id="252305"/>
    <lineage>
        <taxon>Bacteria</taxon>
        <taxon>Pseudomonadati</taxon>
        <taxon>Pseudomonadota</taxon>
        <taxon>Alphaproteobacteria</taxon>
        <taxon>Rhodobacterales</taxon>
        <taxon>Paracoccaceae</taxon>
        <taxon>Pseudooceanicola</taxon>
    </lineage>
</organism>
<protein>
    <submittedName>
        <fullName evidence="2">Cytochrome c</fullName>
    </submittedName>
</protein>